<dbReference type="PANTHER" id="PTHR11079:SF161">
    <property type="entry name" value="CMP_DCMP-TYPE DEAMINASE DOMAIN-CONTAINING PROTEIN"/>
    <property type="match status" value="1"/>
</dbReference>
<dbReference type="InterPro" id="IPR016193">
    <property type="entry name" value="Cytidine_deaminase-like"/>
</dbReference>
<dbReference type="SUPFAM" id="SSF53927">
    <property type="entry name" value="Cytidine deaminase-like"/>
    <property type="match status" value="1"/>
</dbReference>
<dbReference type="EMBL" id="JARVCO010000007">
    <property type="protein sequence ID" value="MDZ8118112.1"/>
    <property type="molecule type" value="Genomic_DNA"/>
</dbReference>
<gene>
    <name evidence="4" type="ORF">P9H32_05670</name>
</gene>
<keyword evidence="2" id="KW-0862">Zinc</keyword>
<dbReference type="InterPro" id="IPR016192">
    <property type="entry name" value="APOBEC/CMP_deaminase_Zn-bd"/>
</dbReference>
<comment type="caution">
    <text evidence="4">The sequence shown here is derived from an EMBL/GenBank/DDBJ whole genome shotgun (WGS) entry which is preliminary data.</text>
</comment>
<evidence type="ECO:0000256" key="2">
    <source>
        <dbReference type="ARBA" id="ARBA00022833"/>
    </source>
</evidence>
<reference evidence="4 5" key="1">
    <citation type="journal article" date="2024" name="Appl. Environ. Microbiol.">
        <title>Pontiella agarivorans sp. nov., a novel marine anaerobic bacterium capable of degrading macroalgal polysaccharides and fixing nitrogen.</title>
        <authorList>
            <person name="Liu N."/>
            <person name="Kivenson V."/>
            <person name="Peng X."/>
            <person name="Cui Z."/>
            <person name="Lankiewicz T.S."/>
            <person name="Gosselin K.M."/>
            <person name="English C.J."/>
            <person name="Blair E.M."/>
            <person name="O'Malley M.A."/>
            <person name="Valentine D.L."/>
        </authorList>
    </citation>
    <scope>NUCLEOTIDE SEQUENCE [LARGE SCALE GENOMIC DNA]</scope>
    <source>
        <strain evidence="4 5">NLcol2</strain>
    </source>
</reference>
<proteinExistence type="predicted"/>
<evidence type="ECO:0000256" key="1">
    <source>
        <dbReference type="ARBA" id="ARBA00022723"/>
    </source>
</evidence>
<dbReference type="Proteomes" id="UP001290861">
    <property type="component" value="Unassembled WGS sequence"/>
</dbReference>
<dbReference type="PROSITE" id="PS51747">
    <property type="entry name" value="CYT_DCMP_DEAMINASES_2"/>
    <property type="match status" value="1"/>
</dbReference>
<dbReference type="CDD" id="cd01285">
    <property type="entry name" value="nucleoside_deaminase"/>
    <property type="match status" value="1"/>
</dbReference>
<dbReference type="Gene3D" id="3.40.140.10">
    <property type="entry name" value="Cytidine Deaminase, domain 2"/>
    <property type="match status" value="1"/>
</dbReference>
<dbReference type="PANTHER" id="PTHR11079">
    <property type="entry name" value="CYTOSINE DEAMINASE FAMILY MEMBER"/>
    <property type="match status" value="1"/>
</dbReference>
<dbReference type="Pfam" id="PF00383">
    <property type="entry name" value="dCMP_cyt_deam_1"/>
    <property type="match status" value="1"/>
</dbReference>
<protein>
    <submittedName>
        <fullName evidence="4">Nucleoside deaminase</fullName>
    </submittedName>
</protein>
<keyword evidence="5" id="KW-1185">Reference proteome</keyword>
<evidence type="ECO:0000313" key="4">
    <source>
        <dbReference type="EMBL" id="MDZ8118112.1"/>
    </source>
</evidence>
<name>A0ABU5MVF8_9BACT</name>
<organism evidence="4 5">
    <name type="scientific">Pontiella agarivorans</name>
    <dbReference type="NCBI Taxonomy" id="3038953"/>
    <lineage>
        <taxon>Bacteria</taxon>
        <taxon>Pseudomonadati</taxon>
        <taxon>Kiritimatiellota</taxon>
        <taxon>Kiritimatiellia</taxon>
        <taxon>Kiritimatiellales</taxon>
        <taxon>Pontiellaceae</taxon>
        <taxon>Pontiella</taxon>
    </lineage>
</organism>
<feature type="domain" description="CMP/dCMP-type deaminase" evidence="3">
    <location>
        <begin position="2"/>
        <end position="126"/>
    </location>
</feature>
<sequence>MAFSESFLHEAIRLSREKMEAREGGPFAAVIVKNGELISRGWNCVTSENDPTAHGEVMAIRKACRKLGTFNLEGCEIYSSCEPCPMCMAAIYWARLDAVYFAGDMADAAKAGFDDRELYAEMARPWPARKIDMQQALQNEARAVFQAWEALPDKVPY</sequence>
<evidence type="ECO:0000313" key="5">
    <source>
        <dbReference type="Proteomes" id="UP001290861"/>
    </source>
</evidence>
<dbReference type="RefSeq" id="WP_322607911.1">
    <property type="nucleotide sequence ID" value="NZ_JARVCO010000007.1"/>
</dbReference>
<keyword evidence="1" id="KW-0479">Metal-binding</keyword>
<accession>A0ABU5MVF8</accession>
<dbReference type="InterPro" id="IPR002125">
    <property type="entry name" value="CMP_dCMP_dom"/>
</dbReference>
<dbReference type="PROSITE" id="PS00903">
    <property type="entry name" value="CYT_DCMP_DEAMINASES_1"/>
    <property type="match status" value="1"/>
</dbReference>
<evidence type="ECO:0000259" key="3">
    <source>
        <dbReference type="PROSITE" id="PS51747"/>
    </source>
</evidence>